<dbReference type="SUPFAM" id="SSF50800">
    <property type="entry name" value="PK beta-barrel domain-like"/>
    <property type="match status" value="1"/>
</dbReference>
<dbReference type="Proteomes" id="UP001152607">
    <property type="component" value="Unassembled WGS sequence"/>
</dbReference>
<evidence type="ECO:0000256" key="1">
    <source>
        <dbReference type="SAM" id="Phobius"/>
    </source>
</evidence>
<proteinExistence type="predicted"/>
<evidence type="ECO:0000259" key="2">
    <source>
        <dbReference type="PROSITE" id="PS51340"/>
    </source>
</evidence>
<dbReference type="PROSITE" id="PS51340">
    <property type="entry name" value="MOSC"/>
    <property type="match status" value="1"/>
</dbReference>
<keyword evidence="1" id="KW-0472">Membrane</keyword>
<reference evidence="3" key="1">
    <citation type="submission" date="2023-01" db="EMBL/GenBank/DDBJ databases">
        <authorList>
            <person name="Van Ghelder C."/>
            <person name="Rancurel C."/>
        </authorList>
    </citation>
    <scope>NUCLEOTIDE SEQUENCE</scope>
    <source>
        <strain evidence="3">CNCM I-4278</strain>
    </source>
</reference>
<dbReference type="GO" id="GO:0030151">
    <property type="term" value="F:molybdenum ion binding"/>
    <property type="evidence" value="ECO:0007669"/>
    <property type="project" value="InterPro"/>
</dbReference>
<dbReference type="GO" id="GO:0030170">
    <property type="term" value="F:pyridoxal phosphate binding"/>
    <property type="evidence" value="ECO:0007669"/>
    <property type="project" value="InterPro"/>
</dbReference>
<dbReference type="SUPFAM" id="SSF141673">
    <property type="entry name" value="MOSC N-terminal domain-like"/>
    <property type="match status" value="1"/>
</dbReference>
<dbReference type="InterPro" id="IPR011037">
    <property type="entry name" value="Pyrv_Knase-like_insert_dom_sf"/>
</dbReference>
<feature type="transmembrane region" description="Helical" evidence="1">
    <location>
        <begin position="6"/>
        <end position="24"/>
    </location>
</feature>
<dbReference type="EMBL" id="CAOQHR010000005">
    <property type="protein sequence ID" value="CAI6335102.1"/>
    <property type="molecule type" value="Genomic_DNA"/>
</dbReference>
<accession>A0A9W4UI30</accession>
<comment type="caution">
    <text evidence="3">The sequence shown here is derived from an EMBL/GenBank/DDBJ whole genome shotgun (WGS) entry which is preliminary data.</text>
</comment>
<dbReference type="Pfam" id="PF03473">
    <property type="entry name" value="MOSC"/>
    <property type="match status" value="1"/>
</dbReference>
<dbReference type="Pfam" id="PF03476">
    <property type="entry name" value="MOSC_N"/>
    <property type="match status" value="1"/>
</dbReference>
<dbReference type="GO" id="GO:0003824">
    <property type="term" value="F:catalytic activity"/>
    <property type="evidence" value="ECO:0007669"/>
    <property type="project" value="InterPro"/>
</dbReference>
<sequence>MSTSQLYWAVGAIALALLYQLYSYTRLSSHHSQKPLKISQILVYPIKSLRPTQLTSALATQYGFLHDRVFMLLKVTPDGRENMAISKFPEMSRFLTSMHLDESGNGFVKVTFHLVGNSNHLRTLEIPLSPDVENLQDIEINLEGSPTKALQMQDTVNKWFSECFGYEVVMAFLGDNKRGTRFQDMLAPAPAPNTWLPSILLKKPASPQSKSLTFADCAPYLVVSATSLDDVSSRLPDGQEMDVTKFRPNIVLSGASKAWEEDYWRCIKIWDTELVMMHNCVRCKSINVDYETGDFGTGDSGQVLKKLQKDRRVDTGAKWSPVFGRYSFWSSNNKSAVQKLRVADEVRVIEVNEQRTTWSKMPVS</sequence>
<name>A0A9W4UI30_9PLEO</name>
<evidence type="ECO:0000313" key="3">
    <source>
        <dbReference type="EMBL" id="CAI6335102.1"/>
    </source>
</evidence>
<gene>
    <name evidence="3" type="ORF">PDIGIT_LOCUS8179</name>
</gene>
<dbReference type="InterPro" id="IPR005302">
    <property type="entry name" value="MoCF_Sase_C"/>
</dbReference>
<dbReference type="InterPro" id="IPR005303">
    <property type="entry name" value="MOCOS_middle"/>
</dbReference>
<keyword evidence="1" id="KW-1133">Transmembrane helix</keyword>
<dbReference type="PANTHER" id="PTHR14237">
    <property type="entry name" value="MOLYBDOPTERIN COFACTOR SULFURASE MOSC"/>
    <property type="match status" value="1"/>
</dbReference>
<keyword evidence="4" id="KW-1185">Reference proteome</keyword>
<dbReference type="PANTHER" id="PTHR14237:SF34">
    <property type="entry name" value="MOSC DOMAIN PROTEIN (AFU_ORTHOLOGUE AFUA_2G07820)"/>
    <property type="match status" value="1"/>
</dbReference>
<dbReference type="OrthoDB" id="17255at2759"/>
<keyword evidence="1" id="KW-0812">Transmembrane</keyword>
<dbReference type="AlphaFoldDB" id="A0A9W4UI30"/>
<organism evidence="3 4">
    <name type="scientific">Periconia digitata</name>
    <dbReference type="NCBI Taxonomy" id="1303443"/>
    <lineage>
        <taxon>Eukaryota</taxon>
        <taxon>Fungi</taxon>
        <taxon>Dikarya</taxon>
        <taxon>Ascomycota</taxon>
        <taxon>Pezizomycotina</taxon>
        <taxon>Dothideomycetes</taxon>
        <taxon>Pleosporomycetidae</taxon>
        <taxon>Pleosporales</taxon>
        <taxon>Massarineae</taxon>
        <taxon>Periconiaceae</taxon>
        <taxon>Periconia</taxon>
    </lineage>
</organism>
<evidence type="ECO:0000313" key="4">
    <source>
        <dbReference type="Proteomes" id="UP001152607"/>
    </source>
</evidence>
<feature type="domain" description="MOSC" evidence="2">
    <location>
        <begin position="194"/>
        <end position="349"/>
    </location>
</feature>
<protein>
    <recommendedName>
        <fullName evidence="2">MOSC domain-containing protein</fullName>
    </recommendedName>
</protein>